<feature type="domain" description="EamA" evidence="4">
    <location>
        <begin position="22"/>
        <end position="151"/>
    </location>
</feature>
<keyword evidence="3" id="KW-0812">Transmembrane</keyword>
<dbReference type="SUPFAM" id="SSF103481">
    <property type="entry name" value="Multidrug resistance efflux transporter EmrE"/>
    <property type="match status" value="2"/>
</dbReference>
<reference evidence="6" key="1">
    <citation type="journal article" date="2019" name="Int. J. Syst. Evol. Microbiol.">
        <title>The Global Catalogue of Microorganisms (GCM) 10K type strain sequencing project: providing services to taxonomists for standard genome sequencing and annotation.</title>
        <authorList>
            <consortium name="The Broad Institute Genomics Platform"/>
            <consortium name="The Broad Institute Genome Sequencing Center for Infectious Disease"/>
            <person name="Wu L."/>
            <person name="Ma J."/>
        </authorList>
    </citation>
    <scope>NUCLEOTIDE SEQUENCE [LARGE SCALE GENOMIC DNA]</scope>
    <source>
        <strain evidence="6">ICMP 6774ER</strain>
    </source>
</reference>
<feature type="transmembrane region" description="Helical" evidence="3">
    <location>
        <begin position="160"/>
        <end position="183"/>
    </location>
</feature>
<evidence type="ECO:0000259" key="4">
    <source>
        <dbReference type="Pfam" id="PF00892"/>
    </source>
</evidence>
<dbReference type="PANTHER" id="PTHR22911:SF137">
    <property type="entry name" value="SOLUTE CARRIER FAMILY 35 MEMBER G2-RELATED"/>
    <property type="match status" value="1"/>
</dbReference>
<feature type="transmembrane region" description="Helical" evidence="3">
    <location>
        <begin position="21"/>
        <end position="38"/>
    </location>
</feature>
<feature type="transmembrane region" description="Helical" evidence="3">
    <location>
        <begin position="135"/>
        <end position="154"/>
    </location>
</feature>
<dbReference type="PANTHER" id="PTHR22911">
    <property type="entry name" value="ACYL-MALONYL CONDENSING ENZYME-RELATED"/>
    <property type="match status" value="1"/>
</dbReference>
<proteinExistence type="inferred from homology"/>
<dbReference type="Pfam" id="PF00892">
    <property type="entry name" value="EamA"/>
    <property type="match status" value="2"/>
</dbReference>
<evidence type="ECO:0000313" key="5">
    <source>
        <dbReference type="EMBL" id="MFD1933185.1"/>
    </source>
</evidence>
<feature type="compositionally biased region" description="Basic and acidic residues" evidence="2">
    <location>
        <begin position="315"/>
        <end position="327"/>
    </location>
</feature>
<comment type="similarity">
    <text evidence="1">Belongs to the EamA transporter family.</text>
</comment>
<feature type="domain" description="EamA" evidence="4">
    <location>
        <begin position="165"/>
        <end position="297"/>
    </location>
</feature>
<evidence type="ECO:0000256" key="2">
    <source>
        <dbReference type="SAM" id="MobiDB-lite"/>
    </source>
</evidence>
<protein>
    <submittedName>
        <fullName evidence="5">DMT family transporter</fullName>
    </submittedName>
</protein>
<feature type="transmembrane region" description="Helical" evidence="3">
    <location>
        <begin position="257"/>
        <end position="277"/>
    </location>
</feature>
<evidence type="ECO:0000313" key="6">
    <source>
        <dbReference type="Proteomes" id="UP001597368"/>
    </source>
</evidence>
<feature type="transmembrane region" description="Helical" evidence="3">
    <location>
        <begin position="227"/>
        <end position="250"/>
    </location>
</feature>
<accession>A0ABW4SUB7</accession>
<keyword evidence="6" id="KW-1185">Reference proteome</keyword>
<keyword evidence="3" id="KW-1133">Transmembrane helix</keyword>
<feature type="transmembrane region" description="Helical" evidence="3">
    <location>
        <begin position="50"/>
        <end position="67"/>
    </location>
</feature>
<gene>
    <name evidence="5" type="ORF">ACFSKW_17060</name>
</gene>
<feature type="transmembrane region" description="Helical" evidence="3">
    <location>
        <begin position="195"/>
        <end position="215"/>
    </location>
</feature>
<feature type="transmembrane region" description="Helical" evidence="3">
    <location>
        <begin position="79"/>
        <end position="98"/>
    </location>
</feature>
<feature type="region of interest" description="Disordered" evidence="2">
    <location>
        <begin position="305"/>
        <end position="353"/>
    </location>
</feature>
<name>A0ABW4SUB7_9ACTN</name>
<sequence>MQSAIFGVGRMATASTTQRRFVLIAVIGALIISTSAPLVRLSEVSPATSALFRCLYAVPPLLVLAWLERRTLGPMPSRARYLAWLAGLLFALDLLFWHHAIAHVGAGLATVLGNLQVFLVAFGAWVVFGERPPRPLMIATPVVFGGVMLISGVFDSAAYGASPLLGVVFGLATSIAYAAYLLVMRAVSGEPRRTAGPLAHSTVAAVACIALLSPLSGGVDLTPDWPAHGWLLLLALGPQVLGWTLITYSLPRQPTALTALLLLIQPMSTVTISAAFLGERPSGLQLAGCAVIVLGVLYGSRRPVRGQRSAGRPIDVPHTEKARRLGRESSVSGTPSSVNSSMARPAWTRARSF</sequence>
<feature type="compositionally biased region" description="Low complexity" evidence="2">
    <location>
        <begin position="329"/>
        <end position="341"/>
    </location>
</feature>
<dbReference type="InterPro" id="IPR000620">
    <property type="entry name" value="EamA_dom"/>
</dbReference>
<feature type="transmembrane region" description="Helical" evidence="3">
    <location>
        <begin position="283"/>
        <end position="300"/>
    </location>
</feature>
<dbReference type="Proteomes" id="UP001597368">
    <property type="component" value="Unassembled WGS sequence"/>
</dbReference>
<dbReference type="RefSeq" id="WP_379573231.1">
    <property type="nucleotide sequence ID" value="NZ_JBHUFV010000025.1"/>
</dbReference>
<evidence type="ECO:0000256" key="1">
    <source>
        <dbReference type="ARBA" id="ARBA00007362"/>
    </source>
</evidence>
<evidence type="ECO:0000256" key="3">
    <source>
        <dbReference type="SAM" id="Phobius"/>
    </source>
</evidence>
<dbReference type="InterPro" id="IPR037185">
    <property type="entry name" value="EmrE-like"/>
</dbReference>
<dbReference type="EMBL" id="JBHUFV010000025">
    <property type="protein sequence ID" value="MFD1933185.1"/>
    <property type="molecule type" value="Genomic_DNA"/>
</dbReference>
<feature type="transmembrane region" description="Helical" evidence="3">
    <location>
        <begin position="104"/>
        <end position="128"/>
    </location>
</feature>
<keyword evidence="3" id="KW-0472">Membrane</keyword>
<organism evidence="5 6">
    <name type="scientific">Nonomuraea mangrovi</name>
    <dbReference type="NCBI Taxonomy" id="2316207"/>
    <lineage>
        <taxon>Bacteria</taxon>
        <taxon>Bacillati</taxon>
        <taxon>Actinomycetota</taxon>
        <taxon>Actinomycetes</taxon>
        <taxon>Streptosporangiales</taxon>
        <taxon>Streptosporangiaceae</taxon>
        <taxon>Nonomuraea</taxon>
    </lineage>
</organism>
<comment type="caution">
    <text evidence="5">The sequence shown here is derived from an EMBL/GenBank/DDBJ whole genome shotgun (WGS) entry which is preliminary data.</text>
</comment>